<dbReference type="SUPFAM" id="SSF56042">
    <property type="entry name" value="PurM C-terminal domain-like"/>
    <property type="match status" value="2"/>
</dbReference>
<evidence type="ECO:0000256" key="7">
    <source>
        <dbReference type="ARBA" id="ARBA00022842"/>
    </source>
</evidence>
<comment type="caution">
    <text evidence="11">The sequence shown here is derived from an EMBL/GenBank/DDBJ whole genome shotgun (WGS) entry which is preliminary data.</text>
</comment>
<dbReference type="Pfam" id="PF18072">
    <property type="entry name" value="FGAR-AT_linker"/>
    <property type="match status" value="1"/>
</dbReference>
<dbReference type="PANTHER" id="PTHR43555:SF1">
    <property type="entry name" value="PHOSPHORIBOSYLFORMYLGLYCINAMIDINE SYNTHASE SUBUNIT PURL"/>
    <property type="match status" value="1"/>
</dbReference>
<dbReference type="Pfam" id="PF00586">
    <property type="entry name" value="AIRS"/>
    <property type="match status" value="2"/>
</dbReference>
<keyword evidence="7" id="KW-0460">Magnesium</keyword>
<dbReference type="Gene3D" id="3.30.1330.10">
    <property type="entry name" value="PurM-like, N-terminal domain"/>
    <property type="match status" value="2"/>
</dbReference>
<dbReference type="GO" id="GO:0005524">
    <property type="term" value="F:ATP binding"/>
    <property type="evidence" value="ECO:0007669"/>
    <property type="project" value="UniProtKB-KW"/>
</dbReference>
<evidence type="ECO:0000256" key="3">
    <source>
        <dbReference type="ARBA" id="ARBA00022723"/>
    </source>
</evidence>
<feature type="domain" description="PurM-like N-terminal" evidence="8">
    <location>
        <begin position="57"/>
        <end position="178"/>
    </location>
</feature>
<dbReference type="InterPro" id="IPR041609">
    <property type="entry name" value="PurL_linker"/>
</dbReference>
<dbReference type="Proteomes" id="UP001174909">
    <property type="component" value="Unassembled WGS sequence"/>
</dbReference>
<evidence type="ECO:0000313" key="11">
    <source>
        <dbReference type="EMBL" id="CAI8033429.1"/>
    </source>
</evidence>
<proteinExistence type="inferred from homology"/>
<keyword evidence="3" id="KW-0479">Metal-binding</keyword>
<keyword evidence="2" id="KW-0436">Ligase</keyword>
<dbReference type="PIRSF" id="PIRSF001587">
    <property type="entry name" value="FGAM_synthase_II"/>
    <property type="match status" value="1"/>
</dbReference>
<organism evidence="11 12">
    <name type="scientific">Geodia barretti</name>
    <name type="common">Barrett's horny sponge</name>
    <dbReference type="NCBI Taxonomy" id="519541"/>
    <lineage>
        <taxon>Eukaryota</taxon>
        <taxon>Metazoa</taxon>
        <taxon>Porifera</taxon>
        <taxon>Demospongiae</taxon>
        <taxon>Heteroscleromorpha</taxon>
        <taxon>Tetractinellida</taxon>
        <taxon>Astrophorina</taxon>
        <taxon>Geodiidae</taxon>
        <taxon>Geodia</taxon>
    </lineage>
</organism>
<gene>
    <name evidence="11" type="ORF">GBAR_LOCUS18857</name>
</gene>
<dbReference type="GO" id="GO:0046872">
    <property type="term" value="F:metal ion binding"/>
    <property type="evidence" value="ECO:0007669"/>
    <property type="project" value="UniProtKB-KW"/>
</dbReference>
<dbReference type="GO" id="GO:0006189">
    <property type="term" value="P:'de novo' IMP biosynthetic process"/>
    <property type="evidence" value="ECO:0007669"/>
    <property type="project" value="InterPro"/>
</dbReference>
<evidence type="ECO:0000259" key="9">
    <source>
        <dbReference type="Pfam" id="PF02769"/>
    </source>
</evidence>
<dbReference type="InterPro" id="IPR010074">
    <property type="entry name" value="PRibForGlyAmidine_synth_PurL"/>
</dbReference>
<evidence type="ECO:0000256" key="1">
    <source>
        <dbReference type="ARBA" id="ARBA00022490"/>
    </source>
</evidence>
<protein>
    <submittedName>
        <fullName evidence="11">Phosphoribosylformylglycinamidine synthase subunit PurL</fullName>
    </submittedName>
</protein>
<dbReference type="CDD" id="cd02203">
    <property type="entry name" value="PurL_repeat1"/>
    <property type="match status" value="1"/>
</dbReference>
<dbReference type="NCBIfam" id="TIGR01736">
    <property type="entry name" value="FGAM_synth_II"/>
    <property type="match status" value="1"/>
</dbReference>
<dbReference type="InterPro" id="IPR036921">
    <property type="entry name" value="PurM-like_N_sf"/>
</dbReference>
<dbReference type="HAMAP" id="MF_00420">
    <property type="entry name" value="PurL_2"/>
    <property type="match status" value="1"/>
</dbReference>
<dbReference type="NCBIfam" id="NF002290">
    <property type="entry name" value="PRK01213.1"/>
    <property type="match status" value="1"/>
</dbReference>
<sequence length="724" mass="76370">MTADEYRRLVEILGREPAITELGIFSVMWSEHCSYKSSRRHLRRFPTDGPRVLQGPGENAGAVDIGDGLAAVFKIESHNHPSFIEPYQGAATGVGGIIRDIFTMGARPIALLDSLRFGALEDEHGRPAADTVRLVDGVVAGIAGYGNSIGIPTVGGEVAFEPGYAGNPLVNVFCLGVAKTDRLAKGVASGAGNPVYYVGARTGRDGIHGATMASAEFDDRSADNRPAVQVGDPFMEKLLLEACLEVIRTDALVGIQDMGAAGLTSSTCEMAARGGTGIDIDVSRVPQRETGMTPYEIMLSESQERMLLVVRQGREPEVEQVFDKWDLHAVRIGEVTGDGLLRVRDRGRVVAEIPTRELADGAPVYDRPTRYPAYLDQAQRLDEPALPVPADLARTWLDLLAAPAIASKRWVYRQYDHMVRTNTVALPGLGAAVVRIKGTGRALARGGRLAVAEAARNVACAGAAPIGATNCLNFGNPERPDIMWQFAQAVDGIAEGCRALGIPITGGNVSLYNETDGQAIYPTPVLGVVGLLEDAARVLTRIFPAAGLDVVLLGDPAGGLGGSEYLKRVHGLVRGRPAPVDFDREAALQRLVVDASLRGMLCSAHDCAEGGLAVALAECSIESGGVGARVDLPVPAGSNDRFDVVRTLFGESPSRIIVSVTRAGQAELLARARELGVPAAVIGRTGGDRVTVSVSGGVVAEVAIEAAEHAWATGMARHFEPAAV</sequence>
<evidence type="ECO:0000313" key="12">
    <source>
        <dbReference type="Proteomes" id="UP001174909"/>
    </source>
</evidence>
<dbReference type="CDD" id="cd02204">
    <property type="entry name" value="PurL_repeat2"/>
    <property type="match status" value="1"/>
</dbReference>
<feature type="domain" description="PurM-like N-terminal" evidence="8">
    <location>
        <begin position="444"/>
        <end position="531"/>
    </location>
</feature>
<dbReference type="Pfam" id="PF02769">
    <property type="entry name" value="AIRS_C"/>
    <property type="match status" value="2"/>
</dbReference>
<evidence type="ECO:0000259" key="8">
    <source>
        <dbReference type="Pfam" id="PF00586"/>
    </source>
</evidence>
<evidence type="ECO:0000259" key="10">
    <source>
        <dbReference type="Pfam" id="PF18072"/>
    </source>
</evidence>
<accession>A0AA35WUM2</accession>
<feature type="domain" description="PurM-like C-terminal" evidence="9">
    <location>
        <begin position="547"/>
        <end position="692"/>
    </location>
</feature>
<dbReference type="InterPro" id="IPR036676">
    <property type="entry name" value="PurM-like_C_sf"/>
</dbReference>
<dbReference type="InterPro" id="IPR016188">
    <property type="entry name" value="PurM-like_N"/>
</dbReference>
<dbReference type="SUPFAM" id="SSF55326">
    <property type="entry name" value="PurM N-terminal domain-like"/>
    <property type="match status" value="2"/>
</dbReference>
<evidence type="ECO:0000256" key="4">
    <source>
        <dbReference type="ARBA" id="ARBA00022741"/>
    </source>
</evidence>
<keyword evidence="6" id="KW-0067">ATP-binding</keyword>
<feature type="domain" description="PurM-like C-terminal" evidence="9">
    <location>
        <begin position="191"/>
        <end position="344"/>
    </location>
</feature>
<keyword evidence="12" id="KW-1185">Reference proteome</keyword>
<dbReference type="AlphaFoldDB" id="A0AA35WUM2"/>
<evidence type="ECO:0000256" key="5">
    <source>
        <dbReference type="ARBA" id="ARBA00022755"/>
    </source>
</evidence>
<evidence type="ECO:0000256" key="2">
    <source>
        <dbReference type="ARBA" id="ARBA00022598"/>
    </source>
</evidence>
<feature type="domain" description="Phosphoribosylformylglycinamidine synthase linker" evidence="10">
    <location>
        <begin position="1"/>
        <end position="36"/>
    </location>
</feature>
<evidence type="ECO:0000256" key="6">
    <source>
        <dbReference type="ARBA" id="ARBA00022840"/>
    </source>
</evidence>
<dbReference type="FunFam" id="3.30.1330.10:FF:000004">
    <property type="entry name" value="Phosphoribosylformylglycinamidine synthase subunit PurL"/>
    <property type="match status" value="1"/>
</dbReference>
<dbReference type="InterPro" id="IPR010918">
    <property type="entry name" value="PurM-like_C_dom"/>
</dbReference>
<dbReference type="GO" id="GO:0004642">
    <property type="term" value="F:phosphoribosylformylglycinamidine synthase activity"/>
    <property type="evidence" value="ECO:0007669"/>
    <property type="project" value="InterPro"/>
</dbReference>
<keyword evidence="1" id="KW-0963">Cytoplasm</keyword>
<dbReference type="Gene3D" id="3.90.650.10">
    <property type="entry name" value="PurM-like C-terminal domain"/>
    <property type="match status" value="2"/>
</dbReference>
<keyword evidence="4" id="KW-0547">Nucleotide-binding</keyword>
<reference evidence="11" key="1">
    <citation type="submission" date="2023-03" db="EMBL/GenBank/DDBJ databases">
        <authorList>
            <person name="Steffen K."/>
            <person name="Cardenas P."/>
        </authorList>
    </citation>
    <scope>NUCLEOTIDE SEQUENCE</scope>
</reference>
<name>A0AA35WUM2_GEOBA</name>
<dbReference type="PANTHER" id="PTHR43555">
    <property type="entry name" value="PHOSPHORIBOSYLFORMYLGLYCINAMIDINE SYNTHASE SUBUNIT PURL"/>
    <property type="match status" value="1"/>
</dbReference>
<keyword evidence="5" id="KW-0658">Purine biosynthesis</keyword>
<dbReference type="EMBL" id="CASHTH010002666">
    <property type="protein sequence ID" value="CAI8033429.1"/>
    <property type="molecule type" value="Genomic_DNA"/>
</dbReference>